<dbReference type="RefSeq" id="WP_379839796.1">
    <property type="nucleotide sequence ID" value="NZ_JBHRYQ010000001.1"/>
</dbReference>
<dbReference type="EMBL" id="JBHRYQ010000001">
    <property type="protein sequence ID" value="MFC3812890.1"/>
    <property type="molecule type" value="Genomic_DNA"/>
</dbReference>
<evidence type="ECO:0000313" key="3">
    <source>
        <dbReference type="Proteomes" id="UP001595616"/>
    </source>
</evidence>
<sequence>METRYISLFNRYALFIVYFWFGFLKIIGYSPAHDLVTSLADITISSIIPSRIFVYFLGYIECAIGVIWLFPKFTKVAFWVLTGHLVATFFPTFMLADIVWAGTLTPSLVGQYIIKNVVLFASAYTVFVLYRNKIVFS</sequence>
<keyword evidence="1" id="KW-0812">Transmembrane</keyword>
<evidence type="ECO:0008006" key="4">
    <source>
        <dbReference type="Google" id="ProtNLM"/>
    </source>
</evidence>
<feature type="transmembrane region" description="Helical" evidence="1">
    <location>
        <begin position="112"/>
        <end position="130"/>
    </location>
</feature>
<evidence type="ECO:0000313" key="2">
    <source>
        <dbReference type="EMBL" id="MFC3812890.1"/>
    </source>
</evidence>
<evidence type="ECO:0000256" key="1">
    <source>
        <dbReference type="SAM" id="Phobius"/>
    </source>
</evidence>
<keyword evidence="1" id="KW-1133">Transmembrane helix</keyword>
<protein>
    <recommendedName>
        <fullName evidence="4">Doxx family protein</fullName>
    </recommendedName>
</protein>
<reference evidence="3" key="1">
    <citation type="journal article" date="2019" name="Int. J. Syst. Evol. Microbiol.">
        <title>The Global Catalogue of Microorganisms (GCM) 10K type strain sequencing project: providing services to taxonomists for standard genome sequencing and annotation.</title>
        <authorList>
            <consortium name="The Broad Institute Genomics Platform"/>
            <consortium name="The Broad Institute Genome Sequencing Center for Infectious Disease"/>
            <person name="Wu L."/>
            <person name="Ma J."/>
        </authorList>
    </citation>
    <scope>NUCLEOTIDE SEQUENCE [LARGE SCALE GENOMIC DNA]</scope>
    <source>
        <strain evidence="3">CECT 7956</strain>
    </source>
</reference>
<keyword evidence="3" id="KW-1185">Reference proteome</keyword>
<proteinExistence type="predicted"/>
<organism evidence="2 3">
    <name type="scientific">Lacihabitans lacunae</name>
    <dbReference type="NCBI Taxonomy" id="1028214"/>
    <lineage>
        <taxon>Bacteria</taxon>
        <taxon>Pseudomonadati</taxon>
        <taxon>Bacteroidota</taxon>
        <taxon>Cytophagia</taxon>
        <taxon>Cytophagales</taxon>
        <taxon>Leadbetterellaceae</taxon>
        <taxon>Lacihabitans</taxon>
    </lineage>
</organism>
<accession>A0ABV7Z333</accession>
<feature type="transmembrane region" description="Helical" evidence="1">
    <location>
        <begin position="77"/>
        <end position="100"/>
    </location>
</feature>
<keyword evidence="1" id="KW-0472">Membrane</keyword>
<gene>
    <name evidence="2" type="ORF">ACFOOI_19660</name>
</gene>
<dbReference type="Proteomes" id="UP001595616">
    <property type="component" value="Unassembled WGS sequence"/>
</dbReference>
<comment type="caution">
    <text evidence="2">The sequence shown here is derived from an EMBL/GenBank/DDBJ whole genome shotgun (WGS) entry which is preliminary data.</text>
</comment>
<feature type="transmembrane region" description="Helical" evidence="1">
    <location>
        <begin position="52"/>
        <end position="70"/>
    </location>
</feature>
<feature type="transmembrane region" description="Helical" evidence="1">
    <location>
        <begin position="12"/>
        <end position="32"/>
    </location>
</feature>
<name>A0ABV7Z333_9BACT</name>